<name>K1QQK6_MAGGI</name>
<evidence type="ECO:0000256" key="2">
    <source>
        <dbReference type="ARBA" id="ARBA00022737"/>
    </source>
</evidence>
<dbReference type="InterPro" id="IPR002048">
    <property type="entry name" value="EF_hand_dom"/>
</dbReference>
<evidence type="ECO:0000256" key="1">
    <source>
        <dbReference type="ARBA" id="ARBA00022723"/>
    </source>
</evidence>
<dbReference type="GO" id="GO:0016459">
    <property type="term" value="C:myosin complex"/>
    <property type="evidence" value="ECO:0007669"/>
    <property type="project" value="UniProtKB-KW"/>
</dbReference>
<dbReference type="Pfam" id="PF13499">
    <property type="entry name" value="EF-hand_7"/>
    <property type="match status" value="3"/>
</dbReference>
<evidence type="ECO:0000256" key="8">
    <source>
        <dbReference type="ARBA" id="ARBA00078496"/>
    </source>
</evidence>
<accession>K1QQK6</accession>
<dbReference type="Gene3D" id="1.10.238.10">
    <property type="entry name" value="EF-hand"/>
    <property type="match status" value="2"/>
</dbReference>
<dbReference type="InterPro" id="IPR018247">
    <property type="entry name" value="EF_Hand_1_Ca_BS"/>
</dbReference>
<keyword evidence="6" id="KW-0514">Muscle protein</keyword>
<proteinExistence type="predicted"/>
<dbReference type="HOGENOM" id="CLU_061288_7_0_1"/>
<evidence type="ECO:0000256" key="4">
    <source>
        <dbReference type="ARBA" id="ARBA00023123"/>
    </source>
</evidence>
<keyword evidence="4" id="KW-0518">Myosin</keyword>
<comment type="function">
    <text evidence="7">In molluscan muscle, calcium regulation is associated with myosin rather than with actin. Muscle myosin contains two types of light chains: the catalytic light chain, essential for ATPase activity, and the regulatory light chain, a calcium-binding protein responsible for Ca(2+) dependent binding and Ca(2+) dependent Mg-ATPase activity.</text>
</comment>
<keyword evidence="3" id="KW-0106">Calcium</keyword>
<keyword evidence="1" id="KW-0479">Metal-binding</keyword>
<dbReference type="OMA" id="NEFVQVW"/>
<feature type="domain" description="EF-hand" evidence="9">
    <location>
        <begin position="169"/>
        <end position="204"/>
    </location>
</feature>
<dbReference type="InParanoid" id="K1QQK6"/>
<sequence>MFAWYFHYVAKAFCSSMADFSKWAQKHLSRVGEDFEEVDKDKSGSLDFFEVYNVLQKSGFKGTLEEAKRIFQSLDVDKNEKISKDEYVKSMAKVPKIDFKQIVLRRAFNKLDKDGSGFLTRDEILDAASNEAELDASAENISDLLIYLVTDDDKKIDYEEFLKIWNVKSTSSAMRTLFQKLDTDGSGKVDRKELLDGLQGDSELHLQAPKISEILIKWSKNHTGPLSYEEFLKAYESV</sequence>
<keyword evidence="2" id="KW-0677">Repeat</keyword>
<evidence type="ECO:0000256" key="5">
    <source>
        <dbReference type="ARBA" id="ARBA00023175"/>
    </source>
</evidence>
<dbReference type="SUPFAM" id="SSF47473">
    <property type="entry name" value="EF-hand"/>
    <property type="match status" value="2"/>
</dbReference>
<feature type="domain" description="EF-hand" evidence="9">
    <location>
        <begin position="99"/>
        <end position="134"/>
    </location>
</feature>
<feature type="domain" description="EF-hand" evidence="9">
    <location>
        <begin position="26"/>
        <end position="61"/>
    </location>
</feature>
<dbReference type="KEGG" id="crg:105338423"/>
<dbReference type="PANTHER" id="PTHR34524:SF6">
    <property type="entry name" value="CALCYPHOSINE LIKE"/>
    <property type="match status" value="1"/>
</dbReference>
<dbReference type="InterPro" id="IPR051581">
    <property type="entry name" value="Ca-bind"/>
</dbReference>
<dbReference type="FunFam" id="1.10.238.10:FF:000003">
    <property type="entry name" value="Calmodulin A"/>
    <property type="match status" value="1"/>
</dbReference>
<evidence type="ECO:0000256" key="3">
    <source>
        <dbReference type="ARBA" id="ARBA00022837"/>
    </source>
</evidence>
<dbReference type="SMART" id="SM00054">
    <property type="entry name" value="EFh"/>
    <property type="match status" value="5"/>
</dbReference>
<dbReference type="GO" id="GO:0016301">
    <property type="term" value="F:kinase activity"/>
    <property type="evidence" value="ECO:0007669"/>
    <property type="project" value="UniProtKB-KW"/>
</dbReference>
<protein>
    <recommendedName>
        <fullName evidence="8">Sulfhydryl light chain</fullName>
    </recommendedName>
</protein>
<dbReference type="PANTHER" id="PTHR34524">
    <property type="entry name" value="CALCYPHOSIN"/>
    <property type="match status" value="1"/>
</dbReference>
<keyword evidence="10" id="KW-0418">Kinase</keyword>
<dbReference type="OrthoDB" id="26525at2759"/>
<evidence type="ECO:0000313" key="10">
    <source>
        <dbReference type="EMBL" id="EKC39257.1"/>
    </source>
</evidence>
<evidence type="ECO:0000256" key="7">
    <source>
        <dbReference type="ARBA" id="ARBA00049593"/>
    </source>
</evidence>
<evidence type="ECO:0000256" key="6">
    <source>
        <dbReference type="ARBA" id="ARBA00023179"/>
    </source>
</evidence>
<dbReference type="PROSITE" id="PS00018">
    <property type="entry name" value="EF_HAND_1"/>
    <property type="match status" value="3"/>
</dbReference>
<dbReference type="PROSITE" id="PS50222">
    <property type="entry name" value="EF_HAND_2"/>
    <property type="match status" value="4"/>
</dbReference>
<dbReference type="AlphaFoldDB" id="K1QQK6"/>
<dbReference type="GO" id="GO:0005509">
    <property type="term" value="F:calcium ion binding"/>
    <property type="evidence" value="ECO:0007669"/>
    <property type="project" value="InterPro"/>
</dbReference>
<organism evidence="10">
    <name type="scientific">Magallana gigas</name>
    <name type="common">Pacific oyster</name>
    <name type="synonym">Crassostrea gigas</name>
    <dbReference type="NCBI Taxonomy" id="29159"/>
    <lineage>
        <taxon>Eukaryota</taxon>
        <taxon>Metazoa</taxon>
        <taxon>Spiralia</taxon>
        <taxon>Lophotrochozoa</taxon>
        <taxon>Mollusca</taxon>
        <taxon>Bivalvia</taxon>
        <taxon>Autobranchia</taxon>
        <taxon>Pteriomorphia</taxon>
        <taxon>Ostreida</taxon>
        <taxon>Ostreoidea</taxon>
        <taxon>Ostreidae</taxon>
        <taxon>Magallana</taxon>
    </lineage>
</organism>
<feature type="domain" description="EF-hand" evidence="9">
    <location>
        <begin position="62"/>
        <end position="97"/>
    </location>
</feature>
<gene>
    <name evidence="10" type="ORF">CGI_10017017</name>
</gene>
<keyword evidence="10" id="KW-0808">Transferase</keyword>
<dbReference type="InterPro" id="IPR011992">
    <property type="entry name" value="EF-hand-dom_pair"/>
</dbReference>
<keyword evidence="5" id="KW-0505">Motor protein</keyword>
<dbReference type="EMBL" id="JH817356">
    <property type="protein sequence ID" value="EKC39257.1"/>
    <property type="molecule type" value="Genomic_DNA"/>
</dbReference>
<reference evidence="10" key="1">
    <citation type="journal article" date="2012" name="Nature">
        <title>The oyster genome reveals stress adaptation and complexity of shell formation.</title>
        <authorList>
            <person name="Zhang G."/>
            <person name="Fang X."/>
            <person name="Guo X."/>
            <person name="Li L."/>
            <person name="Luo R."/>
            <person name="Xu F."/>
            <person name="Yang P."/>
            <person name="Zhang L."/>
            <person name="Wang X."/>
            <person name="Qi H."/>
            <person name="Xiong Z."/>
            <person name="Que H."/>
            <person name="Xie Y."/>
            <person name="Holland P.W."/>
            <person name="Paps J."/>
            <person name="Zhu Y."/>
            <person name="Wu F."/>
            <person name="Chen Y."/>
            <person name="Wang J."/>
            <person name="Peng C."/>
            <person name="Meng J."/>
            <person name="Yang L."/>
            <person name="Liu J."/>
            <person name="Wen B."/>
            <person name="Zhang N."/>
            <person name="Huang Z."/>
            <person name="Zhu Q."/>
            <person name="Feng Y."/>
            <person name="Mount A."/>
            <person name="Hedgecock D."/>
            <person name="Xu Z."/>
            <person name="Liu Y."/>
            <person name="Domazet-Loso T."/>
            <person name="Du Y."/>
            <person name="Sun X."/>
            <person name="Zhang S."/>
            <person name="Liu B."/>
            <person name="Cheng P."/>
            <person name="Jiang X."/>
            <person name="Li J."/>
            <person name="Fan D."/>
            <person name="Wang W."/>
            <person name="Fu W."/>
            <person name="Wang T."/>
            <person name="Wang B."/>
            <person name="Zhang J."/>
            <person name="Peng Z."/>
            <person name="Li Y."/>
            <person name="Li N."/>
            <person name="Wang J."/>
            <person name="Chen M."/>
            <person name="He Y."/>
            <person name="Tan F."/>
            <person name="Song X."/>
            <person name="Zheng Q."/>
            <person name="Huang R."/>
            <person name="Yang H."/>
            <person name="Du X."/>
            <person name="Chen L."/>
            <person name="Yang M."/>
            <person name="Gaffney P.M."/>
            <person name="Wang S."/>
            <person name="Luo L."/>
            <person name="She Z."/>
            <person name="Ming Y."/>
            <person name="Huang W."/>
            <person name="Zhang S."/>
            <person name="Huang B."/>
            <person name="Zhang Y."/>
            <person name="Qu T."/>
            <person name="Ni P."/>
            <person name="Miao G."/>
            <person name="Wang J."/>
            <person name="Wang Q."/>
            <person name="Steinberg C.E."/>
            <person name="Wang H."/>
            <person name="Li N."/>
            <person name="Qian L."/>
            <person name="Zhang G."/>
            <person name="Li Y."/>
            <person name="Yang H."/>
            <person name="Liu X."/>
            <person name="Wang J."/>
            <person name="Yin Y."/>
            <person name="Wang J."/>
        </authorList>
    </citation>
    <scope>NUCLEOTIDE SEQUENCE [LARGE SCALE GENOMIC DNA]</scope>
    <source>
        <strain evidence="10">05x7-T-G4-1.051#20</strain>
    </source>
</reference>
<evidence type="ECO:0000259" key="9">
    <source>
        <dbReference type="PROSITE" id="PS50222"/>
    </source>
</evidence>